<organism evidence="2">
    <name type="scientific">Planktothricoides sp. SpSt-374</name>
    <dbReference type="NCBI Taxonomy" id="2282167"/>
    <lineage>
        <taxon>Bacteria</taxon>
        <taxon>Bacillati</taxon>
        <taxon>Cyanobacteriota</taxon>
        <taxon>Cyanophyceae</taxon>
        <taxon>Oscillatoriophycideae</taxon>
        <taxon>Oscillatoriales</taxon>
        <taxon>Oscillatoriaceae</taxon>
        <taxon>Planktothricoides</taxon>
    </lineage>
</organism>
<reference evidence="2" key="1">
    <citation type="journal article" date="2020" name="mSystems">
        <title>Genome- and Community-Level Interaction Insights into Carbon Utilization and Element Cycling Functions of Hydrothermarchaeota in Hydrothermal Sediment.</title>
        <authorList>
            <person name="Zhou Z."/>
            <person name="Liu Y."/>
            <person name="Xu W."/>
            <person name="Pan J."/>
            <person name="Luo Z.H."/>
            <person name="Li M."/>
        </authorList>
    </citation>
    <scope>NUCLEOTIDE SEQUENCE [LARGE SCALE GENOMIC DNA]</scope>
    <source>
        <strain evidence="2">SpSt-374</strain>
    </source>
</reference>
<protein>
    <submittedName>
        <fullName evidence="2">Uncharacterized protein</fullName>
    </submittedName>
</protein>
<dbReference type="EMBL" id="DSPX01000188">
    <property type="protein sequence ID" value="HGG02500.1"/>
    <property type="molecule type" value="Genomic_DNA"/>
</dbReference>
<evidence type="ECO:0000256" key="1">
    <source>
        <dbReference type="SAM" id="SignalP"/>
    </source>
</evidence>
<comment type="caution">
    <text evidence="2">The sequence shown here is derived from an EMBL/GenBank/DDBJ whole genome shotgun (WGS) entry which is preliminary data.</text>
</comment>
<accession>A0A7C3ZJ38</accession>
<keyword evidence="1" id="KW-0732">Signal</keyword>
<dbReference type="AlphaFoldDB" id="A0A7C3ZJ38"/>
<proteinExistence type="predicted"/>
<gene>
    <name evidence="2" type="ORF">ENR15_18105</name>
</gene>
<name>A0A7C3ZJ38_9CYAN</name>
<sequence length="636" mass="69945">MNVNSHLLRLSFFSSLVSLVLLDPSPSLANADLLTGVKPASGSATLPISDTTATPISDTIPTLAFQAQGAIYTREQLSQLLLVLREIDNLRLRREQTEEIQALIKDLEQLQARGRAEVQLSPPQTEQIAKLLESLTPEEIQRIDQALQQPQVQVALLSQQELQDLLSLFRQIQEQQLRPRQTEEIQSLIEYLERLQAEKPEGEVILSTDRAEEIQRIVDSLTPAERESLGDSRESLLGIPKRLNPEQMEQLLLVMREIQKLDLNQAQNQQVTSIIADLEQLQSRGDAEVELTTAQLDQIDNLVQSLTPAQFDQLSRALPETEARVFTAEEFDRLVRIFRAAEELELDSAQAEEVQKWLRVLEARQAEEQELYLLTGDQVAALENILNSFNQSQLRKIGRAIGGVGVSPSVSILTPVGFGGYYGNASAGIVFVHRTRFTRKADASFSASVGLGDPETYLGLDASVAVTGLSDDVGEQDNFGGGSISFQVSRTLPNNFGIGAGMQNIIRWRSGASDNGASTYVVLSKIQPLKQDLSQPLSLAYFSVGLGNGIYRSEDDFTPDDDLGGTPFNFFGSFAVNLRENINGIVEWTGQDLSLGMSIIPIKDVPLVFTPSFIDVTGTAGDGVRFNASLVYSIAF</sequence>
<evidence type="ECO:0000313" key="2">
    <source>
        <dbReference type="EMBL" id="HGG02500.1"/>
    </source>
</evidence>
<feature type="signal peptide" evidence="1">
    <location>
        <begin position="1"/>
        <end position="29"/>
    </location>
</feature>
<feature type="chain" id="PRO_5027662660" evidence="1">
    <location>
        <begin position="30"/>
        <end position="636"/>
    </location>
</feature>